<proteinExistence type="predicted"/>
<dbReference type="InParanoid" id="A0A7X0JTZ0"/>
<organism evidence="2 3">
    <name type="scientific">Pseudoteredinibacter isoporae</name>
    <dbReference type="NCBI Taxonomy" id="570281"/>
    <lineage>
        <taxon>Bacteria</taxon>
        <taxon>Pseudomonadati</taxon>
        <taxon>Pseudomonadota</taxon>
        <taxon>Gammaproteobacteria</taxon>
        <taxon>Cellvibrionales</taxon>
        <taxon>Cellvibrionaceae</taxon>
        <taxon>Pseudoteredinibacter</taxon>
    </lineage>
</organism>
<comment type="caution">
    <text evidence="2">The sequence shown here is derived from an EMBL/GenBank/DDBJ whole genome shotgun (WGS) entry which is preliminary data.</text>
</comment>
<dbReference type="SUPFAM" id="SSF54427">
    <property type="entry name" value="NTF2-like"/>
    <property type="match status" value="1"/>
</dbReference>
<reference evidence="2 3" key="1">
    <citation type="submission" date="2020-08" db="EMBL/GenBank/DDBJ databases">
        <title>Genomic Encyclopedia of Type Strains, Phase IV (KMG-IV): sequencing the most valuable type-strain genomes for metagenomic binning, comparative biology and taxonomic classification.</title>
        <authorList>
            <person name="Goeker M."/>
        </authorList>
    </citation>
    <scope>NUCLEOTIDE SEQUENCE [LARGE SCALE GENOMIC DNA]</scope>
    <source>
        <strain evidence="2 3">DSM 22368</strain>
    </source>
</reference>
<dbReference type="AlphaFoldDB" id="A0A7X0JTZ0"/>
<evidence type="ECO:0000313" key="2">
    <source>
        <dbReference type="EMBL" id="MBB6521286.1"/>
    </source>
</evidence>
<feature type="domain" description="SnoaL-like" evidence="1">
    <location>
        <begin position="65"/>
        <end position="178"/>
    </location>
</feature>
<dbReference type="RefSeq" id="WP_166848915.1">
    <property type="nucleotide sequence ID" value="NZ_JAAONY010000001.1"/>
</dbReference>
<protein>
    <submittedName>
        <fullName evidence="2">Ketosteroid isomerase-like protein</fullName>
    </submittedName>
</protein>
<gene>
    <name evidence="2" type="ORF">HNR48_001564</name>
</gene>
<keyword evidence="2" id="KW-0413">Isomerase</keyword>
<evidence type="ECO:0000259" key="1">
    <source>
        <dbReference type="Pfam" id="PF12680"/>
    </source>
</evidence>
<sequence length="200" mass="22578">MISLFVQGAWLLLVSIPGVSTKLRNSDRGDKAMKKYVQLSLMISIFLVLSGCEFLNKMSVGPSAKAYGEAWDELDVDKILALHHEDSIYQLHITNEPVAKGKDEIRTAFKTIFELFPDYNSTLQHISFGSDSATIRFSLSATPTQPYVIGNRRFIPTGQTFSLDMIDELIFEDGLVKEKHSYMDLESLYLNSKSVETIER</sequence>
<dbReference type="InterPro" id="IPR037401">
    <property type="entry name" value="SnoaL-like"/>
</dbReference>
<dbReference type="InterPro" id="IPR032710">
    <property type="entry name" value="NTF2-like_dom_sf"/>
</dbReference>
<dbReference type="GO" id="GO:0016853">
    <property type="term" value="F:isomerase activity"/>
    <property type="evidence" value="ECO:0007669"/>
    <property type="project" value="UniProtKB-KW"/>
</dbReference>
<dbReference type="Pfam" id="PF12680">
    <property type="entry name" value="SnoaL_2"/>
    <property type="match status" value="1"/>
</dbReference>
<dbReference type="EMBL" id="JACHHT010000001">
    <property type="protein sequence ID" value="MBB6521286.1"/>
    <property type="molecule type" value="Genomic_DNA"/>
</dbReference>
<dbReference type="Gene3D" id="3.10.450.50">
    <property type="match status" value="1"/>
</dbReference>
<dbReference type="Proteomes" id="UP000528457">
    <property type="component" value="Unassembled WGS sequence"/>
</dbReference>
<accession>A0A7X0JTZ0</accession>
<name>A0A7X0JTZ0_9GAMM</name>
<evidence type="ECO:0000313" key="3">
    <source>
        <dbReference type="Proteomes" id="UP000528457"/>
    </source>
</evidence>
<keyword evidence="3" id="KW-1185">Reference proteome</keyword>